<dbReference type="InterPro" id="IPR009003">
    <property type="entry name" value="Peptidase_S1_PA"/>
</dbReference>
<keyword evidence="3" id="KW-0106">Calcium</keyword>
<dbReference type="RefSeq" id="WP_078198857.1">
    <property type="nucleotide sequence ID" value="NZ_CP017758.1"/>
</dbReference>
<keyword evidence="4" id="KW-0813">Transport</keyword>
<dbReference type="SMART" id="SM00020">
    <property type="entry name" value="Tryp_SPc"/>
    <property type="match status" value="1"/>
</dbReference>
<dbReference type="EMBL" id="CP017758">
    <property type="protein sequence ID" value="AQV96388.1"/>
    <property type="molecule type" value="Genomic_DNA"/>
</dbReference>
<reference evidence="7" key="1">
    <citation type="submission" date="2017-02" db="EMBL/GenBank/DDBJ databases">
        <title>Complete genome sequence of Cupriavidus necator strain NH9, a 3-chlorobenzoate degrader.</title>
        <authorList>
            <person name="Moriuchi R."/>
            <person name="Dohra H."/>
            <person name="Ogawa N."/>
        </authorList>
    </citation>
    <scope>NUCLEOTIDE SEQUENCE [LARGE SCALE GENOMIC DNA]</scope>
    <source>
        <strain evidence="7">NH9</strain>
    </source>
</reference>
<dbReference type="InterPro" id="IPR051171">
    <property type="entry name" value="CaCA"/>
</dbReference>
<dbReference type="PROSITE" id="PS50240">
    <property type="entry name" value="TRYPSIN_DOM"/>
    <property type="match status" value="1"/>
</dbReference>
<dbReference type="InterPro" id="IPR038081">
    <property type="entry name" value="CalX-like_sf"/>
</dbReference>
<evidence type="ECO:0000313" key="6">
    <source>
        <dbReference type="EMBL" id="AQV96388.1"/>
    </source>
</evidence>
<keyword evidence="2" id="KW-0677">Repeat</keyword>
<dbReference type="SUPFAM" id="SSF141072">
    <property type="entry name" value="CalX-like"/>
    <property type="match status" value="1"/>
</dbReference>
<evidence type="ECO:0000256" key="4">
    <source>
        <dbReference type="ARBA" id="ARBA00023065"/>
    </source>
</evidence>
<dbReference type="Gene3D" id="2.60.40.2030">
    <property type="match status" value="1"/>
</dbReference>
<organism evidence="6 7">
    <name type="scientific">Cupriavidus necator</name>
    <name type="common">Alcaligenes eutrophus</name>
    <name type="synonym">Ralstonia eutropha</name>
    <dbReference type="NCBI Taxonomy" id="106590"/>
    <lineage>
        <taxon>Bacteria</taxon>
        <taxon>Pseudomonadati</taxon>
        <taxon>Pseudomonadota</taxon>
        <taxon>Betaproteobacteria</taxon>
        <taxon>Burkholderiales</taxon>
        <taxon>Burkholderiaceae</taxon>
        <taxon>Cupriavidus</taxon>
    </lineage>
</organism>
<evidence type="ECO:0000259" key="5">
    <source>
        <dbReference type="PROSITE" id="PS50240"/>
    </source>
</evidence>
<proteinExistence type="predicted"/>
<accession>A0A1U9UUL8</accession>
<dbReference type="InterPro" id="IPR001254">
    <property type="entry name" value="Trypsin_dom"/>
</dbReference>
<dbReference type="Pfam" id="PF03160">
    <property type="entry name" value="Calx-beta"/>
    <property type="match status" value="1"/>
</dbReference>
<protein>
    <submittedName>
        <fullName evidence="6">Sodium:calcium exchanger</fullName>
    </submittedName>
</protein>
<dbReference type="Proteomes" id="UP000189627">
    <property type="component" value="Chromosome 2"/>
</dbReference>
<dbReference type="Pfam" id="PF00089">
    <property type="entry name" value="Trypsin"/>
    <property type="match status" value="1"/>
</dbReference>
<feature type="domain" description="Peptidase S1" evidence="5">
    <location>
        <begin position="26"/>
        <end position="273"/>
    </location>
</feature>
<dbReference type="Gene3D" id="2.40.10.10">
    <property type="entry name" value="Trypsin-like serine proteases"/>
    <property type="match status" value="1"/>
</dbReference>
<keyword evidence="4" id="KW-0406">Ion transport</keyword>
<evidence type="ECO:0000313" key="7">
    <source>
        <dbReference type="Proteomes" id="UP000189627"/>
    </source>
</evidence>
<dbReference type="GO" id="GO:0006508">
    <property type="term" value="P:proteolysis"/>
    <property type="evidence" value="ECO:0007669"/>
    <property type="project" value="InterPro"/>
</dbReference>
<keyword evidence="1" id="KW-0732">Signal</keyword>
<dbReference type="GO" id="GO:0007154">
    <property type="term" value="P:cell communication"/>
    <property type="evidence" value="ECO:0007669"/>
    <property type="project" value="InterPro"/>
</dbReference>
<dbReference type="GO" id="GO:0016020">
    <property type="term" value="C:membrane"/>
    <property type="evidence" value="ECO:0007669"/>
    <property type="project" value="InterPro"/>
</dbReference>
<evidence type="ECO:0000256" key="1">
    <source>
        <dbReference type="ARBA" id="ARBA00022729"/>
    </source>
</evidence>
<dbReference type="InterPro" id="IPR003644">
    <property type="entry name" value="Calx_beta"/>
</dbReference>
<gene>
    <name evidence="6" type="ORF">BJN34_21190</name>
</gene>
<dbReference type="SUPFAM" id="SSF50494">
    <property type="entry name" value="Trypsin-like serine proteases"/>
    <property type="match status" value="1"/>
</dbReference>
<dbReference type="InterPro" id="IPR043504">
    <property type="entry name" value="Peptidase_S1_PA_chymotrypsin"/>
</dbReference>
<evidence type="ECO:0000256" key="3">
    <source>
        <dbReference type="ARBA" id="ARBA00022837"/>
    </source>
</evidence>
<dbReference type="GO" id="GO:0004252">
    <property type="term" value="F:serine-type endopeptidase activity"/>
    <property type="evidence" value="ECO:0007669"/>
    <property type="project" value="InterPro"/>
</dbReference>
<evidence type="ECO:0000256" key="2">
    <source>
        <dbReference type="ARBA" id="ARBA00022737"/>
    </source>
</evidence>
<dbReference type="PANTHER" id="PTHR11878">
    <property type="entry name" value="SODIUM/CALCIUM EXCHANGER"/>
    <property type="match status" value="1"/>
</dbReference>
<dbReference type="SMART" id="SM00237">
    <property type="entry name" value="Calx_beta"/>
    <property type="match status" value="1"/>
</dbReference>
<dbReference type="PANTHER" id="PTHR11878:SF65">
    <property type="entry name" value="NA_CA-EXCHANGE PROTEIN, ISOFORM G"/>
    <property type="match status" value="1"/>
</dbReference>
<sequence>MVTTVTSYTDGRNRALPGEGYDGVVQVSVAGYYGTGVLLYDGRAVLTAAHLFSHGSTAASVQFETMAGSQTLTASQVSVLSSYDAINGNDDLALVWLSGSAPATADRYDLYRGSDEIGQTLTMVGYGVPGTGASGDLTSYSANPIRQKAGNQFDADAATLKDWLGSGMGWTPTAGTQLVADFDNGASAQDALGRLVNRPGTGLGQNEGLISPGDSGGPAFLNGQVAGIASYTASLSNGGVHPDIDSQTNSSYGEIAAWQRVSAYQQWIDQSARAHYPNAPTKPSEVRKVVAEGNSGISYAYFLVQFTGMRSDPAQKLSVDYATRDGTATAGQDYLPAHGTLVLYPNENQAVIPVEIVGDTTPEPDETFYLDVTNPVGGSFGDGVIKLTAMRTIVNDDVFPA</sequence>
<dbReference type="GO" id="GO:0030001">
    <property type="term" value="P:metal ion transport"/>
    <property type="evidence" value="ECO:0007669"/>
    <property type="project" value="TreeGrafter"/>
</dbReference>
<dbReference type="AlphaFoldDB" id="A0A1U9UUL8"/>
<name>A0A1U9UUL8_CUPNE</name>
<dbReference type="OrthoDB" id="8884718at2"/>
<dbReference type="KEGG" id="cuh:BJN34_21190"/>